<dbReference type="RefSeq" id="WP_218849638.1">
    <property type="nucleotide sequence ID" value="NZ_BAAALK010000006.1"/>
</dbReference>
<dbReference type="Pfam" id="PF14029">
    <property type="entry name" value="DUF4244"/>
    <property type="match status" value="1"/>
</dbReference>
<feature type="transmembrane region" description="Helical" evidence="2">
    <location>
        <begin position="42"/>
        <end position="60"/>
    </location>
</feature>
<accession>A0A7Z0E6S5</accession>
<gene>
    <name evidence="3" type="ORF">HNR11_000640</name>
</gene>
<dbReference type="Proteomes" id="UP000560069">
    <property type="component" value="Unassembled WGS sequence"/>
</dbReference>
<reference evidence="3 4" key="1">
    <citation type="submission" date="2020-07" db="EMBL/GenBank/DDBJ databases">
        <title>Sequencing the genomes of 1000 actinobacteria strains.</title>
        <authorList>
            <person name="Klenk H.-P."/>
        </authorList>
    </citation>
    <scope>NUCLEOTIDE SEQUENCE [LARGE SCALE GENOMIC DNA]</scope>
    <source>
        <strain evidence="3 4">DSM 15664</strain>
    </source>
</reference>
<sequence>MNSMVITRADQERTPKGPAAQRVEVWARQLHQEEDGLATAEYGIVMLAAVGFAGLLVAVLSSGTARGLLTGIIERALSF</sequence>
<evidence type="ECO:0000256" key="2">
    <source>
        <dbReference type="SAM" id="Phobius"/>
    </source>
</evidence>
<evidence type="ECO:0000313" key="3">
    <source>
        <dbReference type="EMBL" id="NYJ16106.1"/>
    </source>
</evidence>
<comment type="caution">
    <text evidence="3">The sequence shown here is derived from an EMBL/GenBank/DDBJ whole genome shotgun (WGS) entry which is preliminary data.</text>
</comment>
<keyword evidence="4" id="KW-1185">Reference proteome</keyword>
<evidence type="ECO:0000256" key="1">
    <source>
        <dbReference type="SAM" id="MobiDB-lite"/>
    </source>
</evidence>
<dbReference type="AlphaFoldDB" id="A0A7Z0E6S5"/>
<dbReference type="EMBL" id="JACCFQ010000001">
    <property type="protein sequence ID" value="NYJ16106.1"/>
    <property type="molecule type" value="Genomic_DNA"/>
</dbReference>
<organism evidence="3 4">
    <name type="scientific">Nesterenkonia sandarakina</name>
    <dbReference type="NCBI Taxonomy" id="272918"/>
    <lineage>
        <taxon>Bacteria</taxon>
        <taxon>Bacillati</taxon>
        <taxon>Actinomycetota</taxon>
        <taxon>Actinomycetes</taxon>
        <taxon>Micrococcales</taxon>
        <taxon>Micrococcaceae</taxon>
        <taxon>Nesterenkonia</taxon>
    </lineage>
</organism>
<keyword evidence="2" id="KW-0472">Membrane</keyword>
<proteinExistence type="predicted"/>
<protein>
    <submittedName>
        <fullName evidence="3">Flp pilus assembly pilin Flp</fullName>
    </submittedName>
</protein>
<name>A0A7Z0E6S5_9MICC</name>
<evidence type="ECO:0000313" key="4">
    <source>
        <dbReference type="Proteomes" id="UP000560069"/>
    </source>
</evidence>
<dbReference type="InterPro" id="IPR025338">
    <property type="entry name" value="DUF4244"/>
</dbReference>
<keyword evidence="2" id="KW-0812">Transmembrane</keyword>
<feature type="region of interest" description="Disordered" evidence="1">
    <location>
        <begin position="1"/>
        <end position="20"/>
    </location>
</feature>
<keyword evidence="2" id="KW-1133">Transmembrane helix</keyword>